<dbReference type="EMBL" id="OV121138">
    <property type="protein sequence ID" value="CAH0560345.1"/>
    <property type="molecule type" value="Genomic_DNA"/>
</dbReference>
<reference evidence="1" key="1">
    <citation type="submission" date="2021-12" db="EMBL/GenBank/DDBJ databases">
        <authorList>
            <person name="King R."/>
        </authorList>
    </citation>
    <scope>NUCLEOTIDE SEQUENCE</scope>
</reference>
<dbReference type="AlphaFoldDB" id="A0A9P0FK31"/>
<keyword evidence="2" id="KW-1185">Reference proteome</keyword>
<evidence type="ECO:0000313" key="2">
    <source>
        <dbReference type="Proteomes" id="UP001154078"/>
    </source>
</evidence>
<organism evidence="1 2">
    <name type="scientific">Brassicogethes aeneus</name>
    <name type="common">Rape pollen beetle</name>
    <name type="synonym">Meligethes aeneus</name>
    <dbReference type="NCBI Taxonomy" id="1431903"/>
    <lineage>
        <taxon>Eukaryota</taxon>
        <taxon>Metazoa</taxon>
        <taxon>Ecdysozoa</taxon>
        <taxon>Arthropoda</taxon>
        <taxon>Hexapoda</taxon>
        <taxon>Insecta</taxon>
        <taxon>Pterygota</taxon>
        <taxon>Neoptera</taxon>
        <taxon>Endopterygota</taxon>
        <taxon>Coleoptera</taxon>
        <taxon>Polyphaga</taxon>
        <taxon>Cucujiformia</taxon>
        <taxon>Nitidulidae</taxon>
        <taxon>Meligethinae</taxon>
        <taxon>Brassicogethes</taxon>
    </lineage>
</organism>
<name>A0A9P0FK31_BRAAE</name>
<proteinExistence type="predicted"/>
<gene>
    <name evidence="1" type="ORF">MELIAE_LOCUS10106</name>
</gene>
<evidence type="ECO:0000313" key="1">
    <source>
        <dbReference type="EMBL" id="CAH0560345.1"/>
    </source>
</evidence>
<sequence length="98" mass="11337">MVLRQTTLPIVPERLQTFQRQLSHKLDIPNDIKFSICSLERSNSKAVGNIKPELYKKDLVRQASVESSSGPDMEYCGKLHFSLRYDKEMEGLVIKRKK</sequence>
<protein>
    <submittedName>
        <fullName evidence="1">Uncharacterized protein</fullName>
    </submittedName>
</protein>
<dbReference type="OrthoDB" id="67700at2759"/>
<dbReference type="Proteomes" id="UP001154078">
    <property type="component" value="Chromosome 7"/>
</dbReference>
<accession>A0A9P0FK31</accession>